<name>A0A382DKQ9_9ZZZZ</name>
<sequence>SASYDPDPTGRIVSYKWNYVGQRSDITIERDSESISYFSAPDISEVTILLFSLEVVDDDLIAAYGSTSVTVMPIVELNAVANVTGAIVPKYPEGSTLENVTSTDPEVAQSHKLVSGDTELNIDMKTDGTGYSMVKTEDGTESKVNVPLGADFNMNEDASISILQRLTSGDNISTNISPVGEVTVGVDSSGTGPNVKAPKGAEVKISDNGISEISQPATTDESTGISTQVTSKLSPDGSAVIEITLSGGSGRTANVDGTSGTIKSSLSTDSGLSVSINTNNGVTANMAVTGGTLGASIASDGTSSTSYETVPVNSLPVRSTFSSSTSMDLQVKSGMVVSTISAATGNDGVSRTITSTINNSKTSVQVQGSGISDSTLEAATGSTITVNNNRSITSTFAPDKSITSTVSMNNEGLMHPVITTVSTNNRQILPEVGAGGTVSQESDKIKLTIPLNTSGNSRTESRSSSTFRTSQRTGVLSEYAVTGKWVGVDSTSGKPVFVQSASTDATLLVTNEYDNTTSVSLAQGTAQYRIGDDLPSSLSGTLNLNSTPASVAMNGSRNLVALPAYTSIAPASFESYFSNYKTVWARRNGAWQFYTSG</sequence>
<feature type="non-terminal residue" evidence="1">
    <location>
        <position position="1"/>
    </location>
</feature>
<feature type="non-terminal residue" evidence="1">
    <location>
        <position position="597"/>
    </location>
</feature>
<dbReference type="EMBL" id="UINC01039800">
    <property type="protein sequence ID" value="SVB38805.1"/>
    <property type="molecule type" value="Genomic_DNA"/>
</dbReference>
<evidence type="ECO:0000313" key="1">
    <source>
        <dbReference type="EMBL" id="SVB38805.1"/>
    </source>
</evidence>
<dbReference type="AlphaFoldDB" id="A0A382DKQ9"/>
<proteinExistence type="predicted"/>
<gene>
    <name evidence="1" type="ORF">METZ01_LOCUS191659</name>
</gene>
<accession>A0A382DKQ9</accession>
<reference evidence="1" key="1">
    <citation type="submission" date="2018-05" db="EMBL/GenBank/DDBJ databases">
        <authorList>
            <person name="Lanie J.A."/>
            <person name="Ng W.-L."/>
            <person name="Kazmierczak K.M."/>
            <person name="Andrzejewski T.M."/>
            <person name="Davidsen T.M."/>
            <person name="Wayne K.J."/>
            <person name="Tettelin H."/>
            <person name="Glass J.I."/>
            <person name="Rusch D."/>
            <person name="Podicherti R."/>
            <person name="Tsui H.-C.T."/>
            <person name="Winkler M.E."/>
        </authorList>
    </citation>
    <scope>NUCLEOTIDE SEQUENCE</scope>
</reference>
<protein>
    <submittedName>
        <fullName evidence="1">Uncharacterized protein</fullName>
    </submittedName>
</protein>
<organism evidence="1">
    <name type="scientific">marine metagenome</name>
    <dbReference type="NCBI Taxonomy" id="408172"/>
    <lineage>
        <taxon>unclassified sequences</taxon>
        <taxon>metagenomes</taxon>
        <taxon>ecological metagenomes</taxon>
    </lineage>
</organism>